<dbReference type="PANTHER" id="PTHR42648:SF11">
    <property type="entry name" value="TRANSPOSON TY4-P GAG-POL POLYPROTEIN"/>
    <property type="match status" value="1"/>
</dbReference>
<comment type="catalytic activity">
    <reaction evidence="14">
        <text>DNA(n) + a 2'-deoxyribonucleoside 5'-triphosphate = DNA(n+1) + diphosphate</text>
        <dbReference type="Rhea" id="RHEA:22508"/>
        <dbReference type="Rhea" id="RHEA-COMP:17339"/>
        <dbReference type="Rhea" id="RHEA-COMP:17340"/>
        <dbReference type="ChEBI" id="CHEBI:33019"/>
        <dbReference type="ChEBI" id="CHEBI:61560"/>
        <dbReference type="ChEBI" id="CHEBI:173112"/>
        <dbReference type="EC" id="2.7.7.7"/>
    </reaction>
</comment>
<keyword evidence="11" id="KW-0239">DNA-directed DNA polymerase</keyword>
<protein>
    <recommendedName>
        <fullName evidence="15">Integrase catalytic domain-containing protein</fullName>
    </recommendedName>
</protein>
<accession>A0A9Q3BH77</accession>
<keyword evidence="9" id="KW-0229">DNA integration</keyword>
<evidence type="ECO:0000313" key="17">
    <source>
        <dbReference type="Proteomes" id="UP000765509"/>
    </source>
</evidence>
<reference evidence="16" key="1">
    <citation type="submission" date="2021-03" db="EMBL/GenBank/DDBJ databases">
        <title>Draft genome sequence of rust myrtle Austropuccinia psidii MF-1, a brazilian biotype.</title>
        <authorList>
            <person name="Quecine M.C."/>
            <person name="Pachon D.M.R."/>
            <person name="Bonatelli M.L."/>
            <person name="Correr F.H."/>
            <person name="Franceschini L.M."/>
            <person name="Leite T.F."/>
            <person name="Margarido G.R.A."/>
            <person name="Almeida C.A."/>
            <person name="Ferrarezi J.A."/>
            <person name="Labate C.A."/>
        </authorList>
    </citation>
    <scope>NUCLEOTIDE SEQUENCE</scope>
    <source>
        <strain evidence="16">MF-1</strain>
    </source>
</reference>
<evidence type="ECO:0000256" key="11">
    <source>
        <dbReference type="ARBA" id="ARBA00022932"/>
    </source>
</evidence>
<evidence type="ECO:0000256" key="13">
    <source>
        <dbReference type="ARBA" id="ARBA00048173"/>
    </source>
</evidence>
<sequence>MSNFFLSTLKQEGVSIEQGAPHSPQTNGVAERFNSSLLSKMRCLLNQSNIPVSYWDQAAAHASLMLNNTPHCFGAKVNLKNKSPDSKITGGSSTLRALTFERYSDSMKFLNINNGRIRVSRDYIPSINDKPGKVCKTTQSLPSETMQLILPKPKLTNVTS</sequence>
<dbReference type="GO" id="GO:0032196">
    <property type="term" value="P:transposition"/>
    <property type="evidence" value="ECO:0007669"/>
    <property type="project" value="UniProtKB-KW"/>
</dbReference>
<dbReference type="InterPro" id="IPR039537">
    <property type="entry name" value="Retrotran_Ty1/copia-like"/>
</dbReference>
<keyword evidence="7" id="KW-0460">Magnesium</keyword>
<evidence type="ECO:0000256" key="9">
    <source>
        <dbReference type="ARBA" id="ARBA00022908"/>
    </source>
</evidence>
<keyword evidence="8" id="KW-0694">RNA-binding</keyword>
<dbReference type="GO" id="GO:0006310">
    <property type="term" value="P:DNA recombination"/>
    <property type="evidence" value="ECO:0007669"/>
    <property type="project" value="UniProtKB-KW"/>
</dbReference>
<organism evidence="16 17">
    <name type="scientific">Austropuccinia psidii MF-1</name>
    <dbReference type="NCBI Taxonomy" id="1389203"/>
    <lineage>
        <taxon>Eukaryota</taxon>
        <taxon>Fungi</taxon>
        <taxon>Dikarya</taxon>
        <taxon>Basidiomycota</taxon>
        <taxon>Pucciniomycotina</taxon>
        <taxon>Pucciniomycetes</taxon>
        <taxon>Pucciniales</taxon>
        <taxon>Sphaerophragmiaceae</taxon>
        <taxon>Austropuccinia</taxon>
    </lineage>
</organism>
<evidence type="ECO:0000256" key="5">
    <source>
        <dbReference type="ARBA" id="ARBA00022759"/>
    </source>
</evidence>
<evidence type="ECO:0000259" key="15">
    <source>
        <dbReference type="PROSITE" id="PS50994"/>
    </source>
</evidence>
<proteinExistence type="predicted"/>
<name>A0A9Q3BH77_9BASI</name>
<dbReference type="OrthoDB" id="8027383at2759"/>
<comment type="caution">
    <text evidence="16">The sequence shown here is derived from an EMBL/GenBank/DDBJ whole genome shotgun (WGS) entry which is preliminary data.</text>
</comment>
<dbReference type="Gene3D" id="3.30.420.10">
    <property type="entry name" value="Ribonuclease H-like superfamily/Ribonuclease H"/>
    <property type="match status" value="1"/>
</dbReference>
<dbReference type="PANTHER" id="PTHR42648">
    <property type="entry name" value="TRANSPOSASE, PUTATIVE-RELATED"/>
    <property type="match status" value="1"/>
</dbReference>
<keyword evidence="1" id="KW-0815">Transposition</keyword>
<dbReference type="GO" id="GO:0046872">
    <property type="term" value="F:metal ion binding"/>
    <property type="evidence" value="ECO:0007669"/>
    <property type="project" value="UniProtKB-KW"/>
</dbReference>
<evidence type="ECO:0000313" key="16">
    <source>
        <dbReference type="EMBL" id="MBW0465584.1"/>
    </source>
</evidence>
<dbReference type="InterPro" id="IPR001584">
    <property type="entry name" value="Integrase_cat-core"/>
</dbReference>
<feature type="domain" description="Integrase catalytic" evidence="15">
    <location>
        <begin position="1"/>
        <end position="92"/>
    </location>
</feature>
<evidence type="ECO:0000256" key="10">
    <source>
        <dbReference type="ARBA" id="ARBA00022918"/>
    </source>
</evidence>
<dbReference type="GO" id="GO:0015074">
    <property type="term" value="P:DNA integration"/>
    <property type="evidence" value="ECO:0007669"/>
    <property type="project" value="UniProtKB-KW"/>
</dbReference>
<keyword evidence="2" id="KW-0548">Nucleotidyltransferase</keyword>
<evidence type="ECO:0000256" key="2">
    <source>
        <dbReference type="ARBA" id="ARBA00022695"/>
    </source>
</evidence>
<keyword evidence="12" id="KW-0233">DNA recombination</keyword>
<evidence type="ECO:0000256" key="3">
    <source>
        <dbReference type="ARBA" id="ARBA00022722"/>
    </source>
</evidence>
<dbReference type="PROSITE" id="PS50994">
    <property type="entry name" value="INTEGRASE"/>
    <property type="match status" value="1"/>
</dbReference>
<keyword evidence="6" id="KW-0378">Hydrolase</keyword>
<dbReference type="GO" id="GO:0003964">
    <property type="term" value="F:RNA-directed DNA polymerase activity"/>
    <property type="evidence" value="ECO:0007669"/>
    <property type="project" value="UniProtKB-KW"/>
</dbReference>
<evidence type="ECO:0000256" key="6">
    <source>
        <dbReference type="ARBA" id="ARBA00022801"/>
    </source>
</evidence>
<keyword evidence="10" id="KW-0695">RNA-directed DNA polymerase</keyword>
<keyword evidence="11" id="KW-0808">Transferase</keyword>
<keyword evidence="5" id="KW-0255">Endonuclease</keyword>
<evidence type="ECO:0000256" key="14">
    <source>
        <dbReference type="ARBA" id="ARBA00049244"/>
    </source>
</evidence>
<dbReference type="GO" id="GO:0004519">
    <property type="term" value="F:endonuclease activity"/>
    <property type="evidence" value="ECO:0007669"/>
    <property type="project" value="UniProtKB-KW"/>
</dbReference>
<dbReference type="AlphaFoldDB" id="A0A9Q3BH77"/>
<dbReference type="GO" id="GO:0016787">
    <property type="term" value="F:hydrolase activity"/>
    <property type="evidence" value="ECO:0007669"/>
    <property type="project" value="UniProtKB-KW"/>
</dbReference>
<dbReference type="EMBL" id="AVOT02001078">
    <property type="protein sequence ID" value="MBW0465584.1"/>
    <property type="molecule type" value="Genomic_DNA"/>
</dbReference>
<evidence type="ECO:0000256" key="8">
    <source>
        <dbReference type="ARBA" id="ARBA00022884"/>
    </source>
</evidence>
<dbReference type="GO" id="GO:0005634">
    <property type="term" value="C:nucleus"/>
    <property type="evidence" value="ECO:0007669"/>
    <property type="project" value="UniProtKB-ARBA"/>
</dbReference>
<dbReference type="GO" id="GO:0003887">
    <property type="term" value="F:DNA-directed DNA polymerase activity"/>
    <property type="evidence" value="ECO:0007669"/>
    <property type="project" value="UniProtKB-KW"/>
</dbReference>
<dbReference type="GO" id="GO:0003723">
    <property type="term" value="F:RNA binding"/>
    <property type="evidence" value="ECO:0007669"/>
    <property type="project" value="UniProtKB-KW"/>
</dbReference>
<evidence type="ECO:0000256" key="4">
    <source>
        <dbReference type="ARBA" id="ARBA00022723"/>
    </source>
</evidence>
<evidence type="ECO:0000256" key="1">
    <source>
        <dbReference type="ARBA" id="ARBA00022578"/>
    </source>
</evidence>
<evidence type="ECO:0000256" key="12">
    <source>
        <dbReference type="ARBA" id="ARBA00023172"/>
    </source>
</evidence>
<dbReference type="InterPro" id="IPR012337">
    <property type="entry name" value="RNaseH-like_sf"/>
</dbReference>
<gene>
    <name evidence="16" type="ORF">O181_005299</name>
</gene>
<dbReference type="Proteomes" id="UP000765509">
    <property type="component" value="Unassembled WGS sequence"/>
</dbReference>
<keyword evidence="4" id="KW-0479">Metal-binding</keyword>
<dbReference type="SUPFAM" id="SSF53098">
    <property type="entry name" value="Ribonuclease H-like"/>
    <property type="match status" value="1"/>
</dbReference>
<keyword evidence="3" id="KW-0540">Nuclease</keyword>
<evidence type="ECO:0000256" key="7">
    <source>
        <dbReference type="ARBA" id="ARBA00022842"/>
    </source>
</evidence>
<keyword evidence="17" id="KW-1185">Reference proteome</keyword>
<comment type="catalytic activity">
    <reaction evidence="13">
        <text>DNA(n) + a 2'-deoxyribonucleoside 5'-triphosphate = DNA(n+1) + diphosphate</text>
        <dbReference type="Rhea" id="RHEA:22508"/>
        <dbReference type="Rhea" id="RHEA-COMP:17339"/>
        <dbReference type="Rhea" id="RHEA-COMP:17340"/>
        <dbReference type="ChEBI" id="CHEBI:33019"/>
        <dbReference type="ChEBI" id="CHEBI:61560"/>
        <dbReference type="ChEBI" id="CHEBI:173112"/>
        <dbReference type="EC" id="2.7.7.49"/>
    </reaction>
</comment>
<dbReference type="InterPro" id="IPR036397">
    <property type="entry name" value="RNaseH_sf"/>
</dbReference>